<protein>
    <submittedName>
        <fullName evidence="4">Putative efflux system component YknX</fullName>
    </submittedName>
</protein>
<comment type="caution">
    <text evidence="4">The sequence shown here is derived from an EMBL/GenBank/DDBJ whole genome shotgun (WGS) entry which is preliminary data.</text>
</comment>
<comment type="subcellular location">
    <subcellularLocation>
        <location evidence="1">Cell envelope</location>
    </subcellularLocation>
</comment>
<evidence type="ECO:0000256" key="1">
    <source>
        <dbReference type="ARBA" id="ARBA00004196"/>
    </source>
</evidence>
<dbReference type="AlphaFoldDB" id="A0A543PZL8"/>
<evidence type="ECO:0000256" key="2">
    <source>
        <dbReference type="ARBA" id="ARBA00023054"/>
    </source>
</evidence>
<sequence length="421" mass="45407">MTDVLISPEELRQRHRRRWFWLIGLAALGGLALILIWYLLPSGPSVSAKDLLTGTVKQGDFLIQIRAPGTLKTRVQRWITTTVGGTVQIVYIHPGSETSPQTPLLKLSNPHLYSALQKAQFALTQAQAQAVAQNAQQEDHLYSLEGDLESAKAAAASSEMQVKADASLLQEKVLPRLQYEADRLKARKDEELVTSLEQRIVAFRKNTTALGEAQEAVIASNRANVATAKADIQALTPLANMAGEVQNVSVHAGQSLVAGAVVARIANAKLLNAVLTVMPSDVGELARGLPVHVLLPNPTEPVLHGTVERISPNVVDGAVPVTVRLRSFLPKGTRPQMAVTGIIRVSRIAHTLYVARPAGVQPNTQSSVYVLSPSGDSAVRRMVHFGLASSDGIQILSGLKPGEQIVLSDTSDWHTRMIIRP</sequence>
<keyword evidence="2" id="KW-0175">Coiled coil</keyword>
<dbReference type="Gene3D" id="2.40.420.20">
    <property type="match status" value="1"/>
</dbReference>
<proteinExistence type="predicted"/>
<dbReference type="PANTHER" id="PTHR32347">
    <property type="entry name" value="EFFLUX SYSTEM COMPONENT YKNX-RELATED"/>
    <property type="match status" value="1"/>
</dbReference>
<dbReference type="PANTHER" id="PTHR32347:SF14">
    <property type="entry name" value="EFFLUX SYSTEM COMPONENT YKNX-RELATED"/>
    <property type="match status" value="1"/>
</dbReference>
<accession>A0A543PZL8</accession>
<reference evidence="4 5" key="1">
    <citation type="submission" date="2019-03" db="EMBL/GenBank/DDBJ databases">
        <title>New insights into Acidothiobacillus thiooxidans sulfur metabolism through coupled gene expression, solution geochemistry, microscopy and spectroscopy analyses.</title>
        <authorList>
            <person name="Camacho D."/>
            <person name="Frazao R."/>
            <person name="Fouillen A."/>
            <person name="Nanci A."/>
            <person name="Lang B.F."/>
            <person name="Apte S.C."/>
            <person name="Baron C."/>
            <person name="Warren L.A."/>
        </authorList>
    </citation>
    <scope>NUCLEOTIDE SEQUENCE [LARGE SCALE GENOMIC DNA]</scope>
    <source>
        <strain evidence="4 5">ATCC 19377</strain>
    </source>
</reference>
<dbReference type="InterPro" id="IPR050465">
    <property type="entry name" value="UPF0194_transport"/>
</dbReference>
<keyword evidence="3" id="KW-0472">Membrane</keyword>
<evidence type="ECO:0000313" key="5">
    <source>
        <dbReference type="Proteomes" id="UP000315403"/>
    </source>
</evidence>
<gene>
    <name evidence="4" type="primary">yknX</name>
    <name evidence="4" type="ORF">DLNHIDIE_03170</name>
</gene>
<name>A0A543PZL8_ACITH</name>
<evidence type="ECO:0000256" key="3">
    <source>
        <dbReference type="SAM" id="Phobius"/>
    </source>
</evidence>
<dbReference type="EMBL" id="SZUV01000004">
    <property type="protein sequence ID" value="TQN49519.1"/>
    <property type="molecule type" value="Genomic_DNA"/>
</dbReference>
<dbReference type="GO" id="GO:0030313">
    <property type="term" value="C:cell envelope"/>
    <property type="evidence" value="ECO:0007669"/>
    <property type="project" value="UniProtKB-SubCell"/>
</dbReference>
<feature type="transmembrane region" description="Helical" evidence="3">
    <location>
        <begin position="20"/>
        <end position="40"/>
    </location>
</feature>
<organism evidence="4 5">
    <name type="scientific">Acidithiobacillus thiooxidans ATCC 19377</name>
    <dbReference type="NCBI Taxonomy" id="637390"/>
    <lineage>
        <taxon>Bacteria</taxon>
        <taxon>Pseudomonadati</taxon>
        <taxon>Pseudomonadota</taxon>
        <taxon>Acidithiobacillia</taxon>
        <taxon>Acidithiobacillales</taxon>
        <taxon>Acidithiobacillaceae</taxon>
        <taxon>Acidithiobacillus</taxon>
    </lineage>
</organism>
<dbReference type="Proteomes" id="UP000315403">
    <property type="component" value="Unassembled WGS sequence"/>
</dbReference>
<keyword evidence="3" id="KW-0812">Transmembrane</keyword>
<evidence type="ECO:0000313" key="4">
    <source>
        <dbReference type="EMBL" id="TQN49519.1"/>
    </source>
</evidence>
<keyword evidence="3" id="KW-1133">Transmembrane helix</keyword>
<dbReference type="RefSeq" id="WP_142089849.1">
    <property type="nucleotide sequence ID" value="NZ_SZUV01000004.1"/>
</dbReference>